<keyword evidence="6" id="KW-1133">Transmembrane helix</keyword>
<dbReference type="GO" id="GO:0046688">
    <property type="term" value="P:response to copper ion"/>
    <property type="evidence" value="ECO:0007669"/>
    <property type="project" value="InterPro"/>
</dbReference>
<evidence type="ECO:0000256" key="5">
    <source>
        <dbReference type="SAM" id="MobiDB-lite"/>
    </source>
</evidence>
<organism evidence="9 10">
    <name type="scientific">Rhodococcus erythropolis</name>
    <name type="common">Arthrobacter picolinophilus</name>
    <dbReference type="NCBI Taxonomy" id="1833"/>
    <lineage>
        <taxon>Bacteria</taxon>
        <taxon>Bacillati</taxon>
        <taxon>Actinomycetota</taxon>
        <taxon>Actinomycetes</taxon>
        <taxon>Mycobacteriales</taxon>
        <taxon>Nocardiaceae</taxon>
        <taxon>Rhodococcus</taxon>
        <taxon>Rhodococcus erythropolis group</taxon>
    </lineage>
</organism>
<comment type="caution">
    <text evidence="9">The sequence shown here is derived from an EMBL/GenBank/DDBJ whole genome shotgun (WGS) entry which is preliminary data.</text>
</comment>
<feature type="transmembrane region" description="Helical" evidence="6">
    <location>
        <begin position="155"/>
        <end position="176"/>
    </location>
</feature>
<evidence type="ECO:0000256" key="1">
    <source>
        <dbReference type="ARBA" id="ARBA00004196"/>
    </source>
</evidence>
<evidence type="ECO:0000256" key="6">
    <source>
        <dbReference type="SAM" id="Phobius"/>
    </source>
</evidence>
<dbReference type="InterPro" id="IPR032694">
    <property type="entry name" value="CopC/D"/>
</dbReference>
<dbReference type="GO" id="GO:0005507">
    <property type="term" value="F:copper ion binding"/>
    <property type="evidence" value="ECO:0007669"/>
    <property type="project" value="InterPro"/>
</dbReference>
<feature type="domain" description="CopC" evidence="8">
    <location>
        <begin position="25"/>
        <end position="118"/>
    </location>
</feature>
<dbReference type="Proteomes" id="UP000627573">
    <property type="component" value="Unassembled WGS sequence"/>
</dbReference>
<dbReference type="EMBL" id="JAECSB010000102">
    <property type="protein sequence ID" value="MBH5147698.1"/>
    <property type="molecule type" value="Genomic_DNA"/>
</dbReference>
<gene>
    <name evidence="9" type="ORF">I3517_34390</name>
</gene>
<keyword evidence="10" id="KW-1185">Reference proteome</keyword>
<dbReference type="Gene3D" id="2.60.40.1220">
    <property type="match status" value="1"/>
</dbReference>
<dbReference type="GO" id="GO:0005886">
    <property type="term" value="C:plasma membrane"/>
    <property type="evidence" value="ECO:0007669"/>
    <property type="project" value="TreeGrafter"/>
</dbReference>
<proteinExistence type="predicted"/>
<feature type="region of interest" description="Disordered" evidence="5">
    <location>
        <begin position="70"/>
        <end position="90"/>
    </location>
</feature>
<evidence type="ECO:0000256" key="4">
    <source>
        <dbReference type="ARBA" id="ARBA00023008"/>
    </source>
</evidence>
<dbReference type="GO" id="GO:0006825">
    <property type="term" value="P:copper ion transport"/>
    <property type="evidence" value="ECO:0007669"/>
    <property type="project" value="InterPro"/>
</dbReference>
<evidence type="ECO:0000259" key="8">
    <source>
        <dbReference type="Pfam" id="PF04234"/>
    </source>
</evidence>
<evidence type="ECO:0000256" key="2">
    <source>
        <dbReference type="ARBA" id="ARBA00022723"/>
    </source>
</evidence>
<dbReference type="PANTHER" id="PTHR34820">
    <property type="entry name" value="INNER MEMBRANE PROTEIN YEBZ"/>
    <property type="match status" value="1"/>
</dbReference>
<keyword evidence="2" id="KW-0479">Metal-binding</keyword>
<keyword evidence="6" id="KW-0812">Transmembrane</keyword>
<feature type="signal peptide" evidence="7">
    <location>
        <begin position="1"/>
        <end position="24"/>
    </location>
</feature>
<keyword evidence="3 7" id="KW-0732">Signal</keyword>
<dbReference type="SUPFAM" id="SSF81296">
    <property type="entry name" value="E set domains"/>
    <property type="match status" value="1"/>
</dbReference>
<reference evidence="9 10" key="1">
    <citation type="submission" date="2020-12" db="EMBL/GenBank/DDBJ databases">
        <title>Draft genome sequence of furan degrading bacterial strain FUR100.</title>
        <authorList>
            <person name="Woiski C."/>
        </authorList>
    </citation>
    <scope>NUCLEOTIDE SEQUENCE [LARGE SCALE GENOMIC DNA]</scope>
    <source>
        <strain evidence="9 10">FUR100</strain>
    </source>
</reference>
<keyword evidence="4" id="KW-0186">Copper</keyword>
<dbReference type="GO" id="GO:0042597">
    <property type="term" value="C:periplasmic space"/>
    <property type="evidence" value="ECO:0007669"/>
    <property type="project" value="InterPro"/>
</dbReference>
<dbReference type="InterPro" id="IPR014756">
    <property type="entry name" value="Ig_E-set"/>
</dbReference>
<evidence type="ECO:0000256" key="7">
    <source>
        <dbReference type="SAM" id="SignalP"/>
    </source>
</evidence>
<evidence type="ECO:0000256" key="3">
    <source>
        <dbReference type="ARBA" id="ARBA00022729"/>
    </source>
</evidence>
<feature type="chain" id="PRO_5034837166" evidence="7">
    <location>
        <begin position="25"/>
        <end position="184"/>
    </location>
</feature>
<dbReference type="GO" id="GO:0030313">
    <property type="term" value="C:cell envelope"/>
    <property type="evidence" value="ECO:0007669"/>
    <property type="project" value="UniProtKB-SubCell"/>
</dbReference>
<dbReference type="InterPro" id="IPR014755">
    <property type="entry name" value="Cu-Rt/internalin_Ig-like"/>
</dbReference>
<dbReference type="Pfam" id="PF04234">
    <property type="entry name" value="CopC"/>
    <property type="match status" value="1"/>
</dbReference>
<dbReference type="PANTHER" id="PTHR34820:SF4">
    <property type="entry name" value="INNER MEMBRANE PROTEIN YEBZ"/>
    <property type="match status" value="1"/>
</dbReference>
<protein>
    <submittedName>
        <fullName evidence="9">Copper resistance protein CopC</fullName>
    </submittedName>
</protein>
<comment type="subcellular location">
    <subcellularLocation>
        <location evidence="1">Cell envelope</location>
    </subcellularLocation>
</comment>
<dbReference type="AlphaFoldDB" id="A0A8I1A2E4"/>
<dbReference type="InterPro" id="IPR007348">
    <property type="entry name" value="CopC_dom"/>
</dbReference>
<accession>A0A8I1A2E4</accession>
<name>A0A8I1A2E4_RHOER</name>
<evidence type="ECO:0000313" key="10">
    <source>
        <dbReference type="Proteomes" id="UP000627573"/>
    </source>
</evidence>
<sequence>MRRAMVVLLVAAGCALIGAGTAQAHSALIGSTPSADAALDAAPVSVELVFNQEIQTSFANVTVSTADGTQVGAGDPSVQGERVSLSTTPQMPSGTYTVGYRVISEDGHPITGSYTFTLNVAPNAAAPSPAGALPSVTVAPSAATGETGADDGSPLLLPILGGAVALLFVVGMVIVLRGEKRSKR</sequence>
<keyword evidence="6" id="KW-0472">Membrane</keyword>
<evidence type="ECO:0000313" key="9">
    <source>
        <dbReference type="EMBL" id="MBH5147698.1"/>
    </source>
</evidence>